<feature type="transmembrane region" description="Helical" evidence="1">
    <location>
        <begin position="147"/>
        <end position="168"/>
    </location>
</feature>
<reference evidence="2" key="2">
    <citation type="submission" date="2025-08" db="UniProtKB">
        <authorList>
            <consortium name="Ensembl"/>
        </authorList>
    </citation>
    <scope>IDENTIFICATION</scope>
</reference>
<keyword evidence="1" id="KW-0812">Transmembrane</keyword>
<reference evidence="2" key="3">
    <citation type="submission" date="2025-09" db="UniProtKB">
        <authorList>
            <consortium name="Ensembl"/>
        </authorList>
    </citation>
    <scope>IDENTIFICATION</scope>
</reference>
<evidence type="ECO:0000256" key="1">
    <source>
        <dbReference type="SAM" id="Phobius"/>
    </source>
</evidence>
<dbReference type="GeneTree" id="ENSGT00940000163505"/>
<dbReference type="Ensembl" id="ENSPANT00000066767.1">
    <property type="protein sequence ID" value="ENSPANP00000054648.1"/>
    <property type="gene ID" value="ENSPANG00000049334.1"/>
</dbReference>
<protein>
    <submittedName>
        <fullName evidence="2">Uncharacterized protein</fullName>
    </submittedName>
</protein>
<proteinExistence type="predicted"/>
<keyword evidence="1" id="KW-0472">Membrane</keyword>
<dbReference type="PANTHER" id="PTHR12138:SF75">
    <property type="entry name" value="SECRETED PROTEIN"/>
    <property type="match status" value="1"/>
</dbReference>
<dbReference type="Proteomes" id="UP000028761">
    <property type="component" value="Chromosome X"/>
</dbReference>
<dbReference type="AlphaFoldDB" id="A0A8I5N459"/>
<dbReference type="PANTHER" id="PTHR12138">
    <property type="entry name" value="PRIMATE-EXPANDED PROTEIN FAMILY"/>
    <property type="match status" value="1"/>
</dbReference>
<keyword evidence="3" id="KW-1185">Reference proteome</keyword>
<organism evidence="2 3">
    <name type="scientific">Papio anubis</name>
    <name type="common">Olive baboon</name>
    <dbReference type="NCBI Taxonomy" id="9555"/>
    <lineage>
        <taxon>Eukaryota</taxon>
        <taxon>Metazoa</taxon>
        <taxon>Chordata</taxon>
        <taxon>Craniata</taxon>
        <taxon>Vertebrata</taxon>
        <taxon>Euteleostomi</taxon>
        <taxon>Mammalia</taxon>
        <taxon>Eutheria</taxon>
        <taxon>Euarchontoglires</taxon>
        <taxon>Primates</taxon>
        <taxon>Haplorrhini</taxon>
        <taxon>Catarrhini</taxon>
        <taxon>Cercopithecidae</taxon>
        <taxon>Cercopithecinae</taxon>
        <taxon>Papio</taxon>
    </lineage>
</organism>
<evidence type="ECO:0000313" key="2">
    <source>
        <dbReference type="Ensembl" id="ENSPANP00000054648.1"/>
    </source>
</evidence>
<sequence>MISAHRNLHLPGSSDSPASAFPSSWDYRHAPPSPANFVFLVEMRFLRVGQASLELLTSGDPPTSASQSAGITGVSHCSWPRIMFLRFIQPTSMLVCSLLSICFLDTDTNQLFKPLPCYAHSDQNVPIYNSKEFLYSHVNTRNLAPCLLAKVRDLGVCFFFFFFFFFFLRRSLALSPRLECSGRISAHCKLRLPGLRHSPASASRVAGTTGAGHRARLVFCIFLVETGFHRVSQDGLDLLTS</sequence>
<dbReference type="PRINTS" id="PR02045">
    <property type="entry name" value="F138DOMAIN"/>
</dbReference>
<reference evidence="2 3" key="1">
    <citation type="submission" date="2012-03" db="EMBL/GenBank/DDBJ databases">
        <title>Whole Genome Assembly of Papio anubis.</title>
        <authorList>
            <person name="Liu Y.L."/>
            <person name="Abraham K.A."/>
            <person name="Akbar H.A."/>
            <person name="Ali S.A."/>
            <person name="Anosike U.A."/>
            <person name="Aqrawi P.A."/>
            <person name="Arias F.A."/>
            <person name="Attaway T.A."/>
            <person name="Awwad R.A."/>
            <person name="Babu C.B."/>
            <person name="Bandaranaike D.B."/>
            <person name="Battles P.B."/>
            <person name="Bell A.B."/>
            <person name="Beltran B.B."/>
            <person name="Berhane-Mersha D.B."/>
            <person name="Bess C.B."/>
            <person name="Bickham C.B."/>
            <person name="Bolden T.B."/>
            <person name="Carter K.C."/>
            <person name="Chau D.C."/>
            <person name="Chavez A.C."/>
            <person name="Clerc-Blankenburg K.C."/>
            <person name="Coyle M.C."/>
            <person name="Dao M.D."/>
            <person name="Davila M.L.D."/>
            <person name="Davy-Carroll L.D."/>
            <person name="Denson S.D."/>
            <person name="Dinh H.D."/>
            <person name="Fernandez S.F."/>
            <person name="Fernando P.F."/>
            <person name="Forbes L.F."/>
            <person name="Francis C.F."/>
            <person name="Francisco L.F."/>
            <person name="Fu Q.F."/>
            <person name="Garcia-Iii R.G."/>
            <person name="Garrett T.G."/>
            <person name="Gross S.G."/>
            <person name="Gubbala S.G."/>
            <person name="Hirani K.H."/>
            <person name="Hogues M.H."/>
            <person name="Hollins B.H."/>
            <person name="Jackson L.J."/>
            <person name="Javaid M.J."/>
            <person name="Jhangiani S.J."/>
            <person name="Johnson A.J."/>
            <person name="Johnson B.J."/>
            <person name="Jones J.J."/>
            <person name="Joshi V.J."/>
            <person name="Kalu J.K."/>
            <person name="Khan N.K."/>
            <person name="Korchina V.K."/>
            <person name="Kovar C.K."/>
            <person name="Lago L.L."/>
            <person name="Lara F.L."/>
            <person name="Le T.-K.L."/>
            <person name="Lee S.L."/>
            <person name="Legall-Iii F.L."/>
            <person name="Lemon S.L."/>
            <person name="Liu J.L."/>
            <person name="Liu Y.-S.L."/>
            <person name="Liyanage D.L."/>
            <person name="Lopez J.L."/>
            <person name="Lorensuhewa L.L."/>
            <person name="Mata R.M."/>
            <person name="Mathew T.M."/>
            <person name="Mercado C.M."/>
            <person name="Mercado I.M."/>
            <person name="Morales K.M."/>
            <person name="Morgan M.M."/>
            <person name="Munidasa M.M."/>
            <person name="Ngo D.N."/>
            <person name="Nguyen L.N."/>
            <person name="Nguyen T.N."/>
            <person name="Nguyen N.N."/>
            <person name="Obregon M.O."/>
            <person name="Okwuonu G.O."/>
            <person name="Ongeri F.O."/>
            <person name="Onwere C.O."/>
            <person name="Osifeso I.O."/>
            <person name="Parra A.P."/>
            <person name="Patil S.P."/>
            <person name="Perez A.P."/>
            <person name="Perez Y.P."/>
            <person name="Pham C.P."/>
            <person name="Pu L.-L.P."/>
            <person name="Puazo M.P."/>
            <person name="Quiroz J.Q."/>
            <person name="Rouhana J.R."/>
            <person name="Ruiz M.R."/>
            <person name="Ruiz S.-J.R."/>
            <person name="Saada N.S."/>
            <person name="Santibanez J.S."/>
            <person name="Scheel M.S."/>
            <person name="Schneider B.S."/>
            <person name="Simmons D.S."/>
            <person name="Sisson I.S."/>
            <person name="Tang L.-Y.T."/>
            <person name="Thornton R.T."/>
            <person name="Tisius J.T."/>
            <person name="Toledanes G.T."/>
            <person name="Trejos Z.T."/>
            <person name="Usmani K.U."/>
            <person name="Varghese R.V."/>
            <person name="Vattathil S.V."/>
            <person name="Vee V.V."/>
            <person name="Walker D.W."/>
            <person name="Weissenberger G.W."/>
            <person name="White C.W."/>
            <person name="Williams A.W."/>
            <person name="Woodworth J.W."/>
            <person name="Wright R.W."/>
            <person name="Zhu Y.Z."/>
            <person name="Han Y.H."/>
            <person name="Newsham I.N."/>
            <person name="Nazareth L.N."/>
            <person name="Worley K.W."/>
            <person name="Muzny D.M."/>
            <person name="Rogers J.R."/>
            <person name="Gibbs R.G."/>
        </authorList>
    </citation>
    <scope>NUCLEOTIDE SEQUENCE [LARGE SCALE GENOMIC DNA]</scope>
</reference>
<accession>A0A8I5N459</accession>
<keyword evidence="1" id="KW-1133">Transmembrane helix</keyword>
<evidence type="ECO:0000313" key="3">
    <source>
        <dbReference type="Proteomes" id="UP000028761"/>
    </source>
</evidence>
<name>A0A8I5N459_PAPAN</name>